<dbReference type="RefSeq" id="WP_055465924.1">
    <property type="nucleotide sequence ID" value="NZ_CP051103.1"/>
</dbReference>
<dbReference type="InParanoid" id="A0A0Q2R210"/>
<reference evidence="2 3" key="1">
    <citation type="submission" date="2015-08" db="EMBL/GenBank/DDBJ databases">
        <title>Antibacterial properties of a collection of Vibrionaceae strains.</title>
        <authorList>
            <person name="Giubergia S."/>
        </authorList>
    </citation>
    <scope>NUCLEOTIDE SEQUENCE [LARGE SCALE GENOMIC DNA]</scope>
    <source>
        <strain evidence="2 3">S0821</strain>
    </source>
</reference>
<evidence type="ECO:0000313" key="2">
    <source>
        <dbReference type="EMBL" id="KQH86261.1"/>
    </source>
</evidence>
<name>A0A0Q2R210_VIBFU</name>
<evidence type="ECO:0000313" key="3">
    <source>
        <dbReference type="Proteomes" id="UP000051221"/>
    </source>
</evidence>
<gene>
    <name evidence="2" type="ORF">AMR76_09510</name>
</gene>
<dbReference type="EMBL" id="LKHS01000007">
    <property type="protein sequence ID" value="KQH86261.1"/>
    <property type="molecule type" value="Genomic_DNA"/>
</dbReference>
<dbReference type="Proteomes" id="UP000051221">
    <property type="component" value="Unassembled WGS sequence"/>
</dbReference>
<sequence>MDQLINRCKAFWKDEEGLSVVEYVVGAGLLVTALGVIFSGWGSTLQSELNDIFS</sequence>
<keyword evidence="1" id="KW-1133">Transmembrane helix</keyword>
<feature type="transmembrane region" description="Helical" evidence="1">
    <location>
        <begin position="20"/>
        <end position="41"/>
    </location>
</feature>
<keyword evidence="1" id="KW-0472">Membrane</keyword>
<proteinExistence type="predicted"/>
<protein>
    <submittedName>
        <fullName evidence="2">Fimbrial protein</fullName>
    </submittedName>
</protein>
<organism evidence="2 3">
    <name type="scientific">Vibrio furnissii</name>
    <dbReference type="NCBI Taxonomy" id="29494"/>
    <lineage>
        <taxon>Bacteria</taxon>
        <taxon>Pseudomonadati</taxon>
        <taxon>Pseudomonadota</taxon>
        <taxon>Gammaproteobacteria</taxon>
        <taxon>Vibrionales</taxon>
        <taxon>Vibrionaceae</taxon>
        <taxon>Vibrio</taxon>
    </lineage>
</organism>
<comment type="caution">
    <text evidence="2">The sequence shown here is derived from an EMBL/GenBank/DDBJ whole genome shotgun (WGS) entry which is preliminary data.</text>
</comment>
<dbReference type="AlphaFoldDB" id="A0A0Q2R210"/>
<accession>A0A0Q2R210</accession>
<keyword evidence="3" id="KW-1185">Reference proteome</keyword>
<evidence type="ECO:0000256" key="1">
    <source>
        <dbReference type="SAM" id="Phobius"/>
    </source>
</evidence>
<keyword evidence="1" id="KW-0812">Transmembrane</keyword>